<organism evidence="2 3">
    <name type="scientific">Pseudochryseolinea flava</name>
    <dbReference type="NCBI Taxonomy" id="2059302"/>
    <lineage>
        <taxon>Bacteria</taxon>
        <taxon>Pseudomonadati</taxon>
        <taxon>Bacteroidota</taxon>
        <taxon>Cytophagia</taxon>
        <taxon>Cytophagales</taxon>
        <taxon>Fulvivirgaceae</taxon>
        <taxon>Pseudochryseolinea</taxon>
    </lineage>
</organism>
<reference evidence="2 3" key="1">
    <citation type="submission" date="2018-06" db="EMBL/GenBank/DDBJ databases">
        <title>Chryseolinea flavus sp. nov., a member of the phylum Bacteroidetes isolated from soil.</title>
        <authorList>
            <person name="Li Y."/>
            <person name="Wang J."/>
        </authorList>
    </citation>
    <scope>NUCLEOTIDE SEQUENCE [LARGE SCALE GENOMIC DNA]</scope>
    <source>
        <strain evidence="2 3">SDU1-6</strain>
    </source>
</reference>
<dbReference type="AlphaFoldDB" id="A0A364Y4Y1"/>
<accession>A0A364Y4Y1</accession>
<evidence type="ECO:0000256" key="1">
    <source>
        <dbReference type="SAM" id="SignalP"/>
    </source>
</evidence>
<comment type="caution">
    <text evidence="2">The sequence shown here is derived from an EMBL/GenBank/DDBJ whole genome shotgun (WGS) entry which is preliminary data.</text>
</comment>
<keyword evidence="1" id="KW-0732">Signal</keyword>
<name>A0A364Y4Y1_9BACT</name>
<dbReference type="Proteomes" id="UP000251889">
    <property type="component" value="Unassembled WGS sequence"/>
</dbReference>
<feature type="chain" id="PRO_5016850583" evidence="1">
    <location>
        <begin position="30"/>
        <end position="118"/>
    </location>
</feature>
<dbReference type="RefSeq" id="WP_112747043.1">
    <property type="nucleotide sequence ID" value="NZ_QMFY01000005.1"/>
</dbReference>
<protein>
    <submittedName>
        <fullName evidence="2">Uncharacterized protein</fullName>
    </submittedName>
</protein>
<evidence type="ECO:0000313" key="2">
    <source>
        <dbReference type="EMBL" id="RAW00887.1"/>
    </source>
</evidence>
<proteinExistence type="predicted"/>
<gene>
    <name evidence="2" type="ORF">DQQ10_11635</name>
</gene>
<keyword evidence="3" id="KW-1185">Reference proteome</keyword>
<sequence>MKPLSKIAMLAAICTCIVAFWLVPHTNEAADKDYVRIYEDTDAQPVSFVVQDTSKVKKKKYKQEKIKHNEKLSKVNGKMFSRVMQFEEVPADSTTVQIVEEDKVEKPVQSETKMAKKN</sequence>
<feature type="signal peptide" evidence="1">
    <location>
        <begin position="1"/>
        <end position="29"/>
    </location>
</feature>
<dbReference type="OrthoDB" id="9841132at2"/>
<evidence type="ECO:0000313" key="3">
    <source>
        <dbReference type="Proteomes" id="UP000251889"/>
    </source>
</evidence>
<dbReference type="EMBL" id="QMFY01000005">
    <property type="protein sequence ID" value="RAW00887.1"/>
    <property type="molecule type" value="Genomic_DNA"/>
</dbReference>